<sequence>MVLLCERPYIQPQERMANSVQQVGRCNVHALTPIMDGLGQDIPEVWEQHHPSLMRACRATCAFLH</sequence>
<evidence type="ECO:0000313" key="1">
    <source>
        <dbReference type="EMBL" id="CCD01838.1"/>
    </source>
</evidence>
<gene>
    <name evidence="1" type="ORF">AZOBR_p270034</name>
</gene>
<accession>A0A9P1JXX0</accession>
<dbReference type="Proteomes" id="UP000007319">
    <property type="component" value="Plasmid AZOBR_p2"/>
</dbReference>
<reference evidence="1 2" key="1">
    <citation type="journal article" date="2011" name="PLoS Genet.">
        <title>Azospirillum genomes reveal transition of bacteria from aquatic to terrestrial environments.</title>
        <authorList>
            <person name="Wisniewski-Dye F."/>
            <person name="Borziak K."/>
            <person name="Khalsa-Moyers G."/>
            <person name="Alexandre G."/>
            <person name="Sukharnikov L.O."/>
            <person name="Wuichet K."/>
            <person name="Hurst G.B."/>
            <person name="McDonald W.H."/>
            <person name="Robertson J.S."/>
            <person name="Barbe V."/>
            <person name="Calteau A."/>
            <person name="Rouy Z."/>
            <person name="Mangenot S."/>
            <person name="Prigent-Combaret C."/>
            <person name="Normand P."/>
            <person name="Boyer M."/>
            <person name="Siguier P."/>
            <person name="Dessaux Y."/>
            <person name="Elmerich C."/>
            <person name="Condemine G."/>
            <person name="Krishnen G."/>
            <person name="Kennedy I."/>
            <person name="Paterson A.H."/>
            <person name="Gonzalez V."/>
            <person name="Mavingui P."/>
            <person name="Zhulin I.B."/>
        </authorList>
    </citation>
    <scope>NUCLEOTIDE SEQUENCE [LARGE SCALE GENOMIC DNA]</scope>
    <source>
        <strain evidence="1 2">Sp245</strain>
    </source>
</reference>
<dbReference type="AlphaFoldDB" id="A0A9P1JXX0"/>
<geneLocation type="plasmid" evidence="1 2">
    <name>AZOBR_p2</name>
</geneLocation>
<dbReference type="KEGG" id="abs:AZOBR_p270034"/>
<proteinExistence type="predicted"/>
<protein>
    <submittedName>
        <fullName evidence="1">Uncharacterized protein</fullName>
    </submittedName>
</protein>
<keyword evidence="2" id="KW-1185">Reference proteome</keyword>
<name>A0A9P1JXX0_9PROT</name>
<evidence type="ECO:0000313" key="2">
    <source>
        <dbReference type="Proteomes" id="UP000007319"/>
    </source>
</evidence>
<dbReference type="EMBL" id="HE577329">
    <property type="protein sequence ID" value="CCD01838.1"/>
    <property type="molecule type" value="Genomic_DNA"/>
</dbReference>
<organism evidence="1 2">
    <name type="scientific">Azospirillum baldaniorum</name>
    <dbReference type="NCBI Taxonomy" id="1064539"/>
    <lineage>
        <taxon>Bacteria</taxon>
        <taxon>Pseudomonadati</taxon>
        <taxon>Pseudomonadota</taxon>
        <taxon>Alphaproteobacteria</taxon>
        <taxon>Rhodospirillales</taxon>
        <taxon>Azospirillaceae</taxon>
        <taxon>Azospirillum</taxon>
    </lineage>
</organism>
<keyword evidence="1" id="KW-0614">Plasmid</keyword>